<evidence type="ECO:0000256" key="13">
    <source>
        <dbReference type="SAM" id="Phobius"/>
    </source>
</evidence>
<dbReference type="AlphaFoldDB" id="A0A974E2P6"/>
<dbReference type="InterPro" id="IPR000826">
    <property type="entry name" value="Formyl_rcpt-rel"/>
</dbReference>
<feature type="domain" description="G-protein coupled receptors family 1 profile" evidence="14">
    <location>
        <begin position="326"/>
        <end position="409"/>
    </location>
</feature>
<evidence type="ECO:0000256" key="4">
    <source>
        <dbReference type="ARBA" id="ARBA00022692"/>
    </source>
</evidence>
<feature type="transmembrane region" description="Helical" evidence="13">
    <location>
        <begin position="138"/>
        <end position="159"/>
    </location>
</feature>
<comment type="similarity">
    <text evidence="11">Belongs to the chemokine-like receptor (CMKLR) family.</text>
</comment>
<keyword evidence="10 12" id="KW-0807">Transducer</keyword>
<dbReference type="FunFam" id="1.20.1070.10:FF:000109">
    <property type="entry name" value="Leukotriene B4 receptor"/>
    <property type="match status" value="1"/>
</dbReference>
<evidence type="ECO:0000256" key="8">
    <source>
        <dbReference type="ARBA" id="ARBA00023170"/>
    </source>
</evidence>
<evidence type="ECO:0000256" key="9">
    <source>
        <dbReference type="ARBA" id="ARBA00023180"/>
    </source>
</evidence>
<keyword evidence="3" id="KW-0597">Phosphoprotein</keyword>
<dbReference type="PRINTS" id="PR01476">
    <property type="entry name" value="LTBRECEPTOR"/>
</dbReference>
<proteinExistence type="inferred from homology"/>
<dbReference type="CDD" id="cd15122">
    <property type="entry name" value="7tmA_LTB4R2"/>
    <property type="match status" value="1"/>
</dbReference>
<gene>
    <name evidence="15" type="ORF">XELAEV_18007324mg</name>
</gene>
<organism evidence="15 16">
    <name type="scientific">Xenopus laevis</name>
    <name type="common">African clawed frog</name>
    <dbReference type="NCBI Taxonomy" id="8355"/>
    <lineage>
        <taxon>Eukaryota</taxon>
        <taxon>Metazoa</taxon>
        <taxon>Chordata</taxon>
        <taxon>Craniata</taxon>
        <taxon>Vertebrata</taxon>
        <taxon>Euteleostomi</taxon>
        <taxon>Amphibia</taxon>
        <taxon>Batrachia</taxon>
        <taxon>Anura</taxon>
        <taxon>Pipoidea</taxon>
        <taxon>Pipidae</taxon>
        <taxon>Xenopodinae</taxon>
        <taxon>Xenopus</taxon>
        <taxon>Xenopus</taxon>
    </lineage>
</organism>
<sequence>MNYCVNSFGNDTLLSSQASRISGTIFLALAASLGLPGNAFIIWSILWKMKGREKSVTCILILNLAVADGTVLLLTPFFITFLVLKTWIFGRAVCKLAYYICCLNMYASIFIIALMSLDRFLAVFRPYMAQSLRRKDMVTKVLIAIWLLAGALALPAFAFREVIESQKLNATICEPCHASRGESIFHYSFETLVAFLLPFPMVLFSYILVLVKLKASRFGQRSRIEKLIAAILVTFAILWLPYHVVNAIQVTSNLTSGQVSENLKKAAKISRAGATALAFFSACVNPLLYAFAALDLFRIFGVGFVAKLLEGTVAEIQKRVKSQRDLVKGLVRVGSRGESADLETNRLVTLIVITFCLFWLPYHVVNIIQVTGALTSGPTGQKLINAARKARPNVTALIFLSSSVNPVLYAYAGGSFIRTAGLEFMAKLFEGTSSEVSSFRKVSQAFRQRSRNESVELGKLGEIPEESKIFSTNPAE</sequence>
<dbReference type="GO" id="GO:0004974">
    <property type="term" value="F:leukotriene receptor activity"/>
    <property type="evidence" value="ECO:0007669"/>
    <property type="project" value="InterPro"/>
</dbReference>
<keyword evidence="6 12" id="KW-0297">G-protein coupled receptor</keyword>
<dbReference type="PRINTS" id="PR00237">
    <property type="entry name" value="GPCRRHODOPSN"/>
</dbReference>
<keyword evidence="9" id="KW-0325">Glycoprotein</keyword>
<evidence type="ECO:0000259" key="14">
    <source>
        <dbReference type="PROSITE" id="PS50262"/>
    </source>
</evidence>
<accession>A0A974E2P6</accession>
<reference evidence="16" key="1">
    <citation type="journal article" date="2016" name="Nature">
        <title>Genome evolution in the allotetraploid frog Xenopus laevis.</title>
        <authorList>
            <person name="Session A.M."/>
            <person name="Uno Y."/>
            <person name="Kwon T."/>
            <person name="Chapman J.A."/>
            <person name="Toyoda A."/>
            <person name="Takahashi S."/>
            <person name="Fukui A."/>
            <person name="Hikosaka A."/>
            <person name="Suzuki A."/>
            <person name="Kondo M."/>
            <person name="van Heeringen S.J."/>
            <person name="Quigley I."/>
            <person name="Heinz S."/>
            <person name="Ogino H."/>
            <person name="Ochi H."/>
            <person name="Hellsten U."/>
            <person name="Lyons J.B."/>
            <person name="Simakov O."/>
            <person name="Putnam N."/>
            <person name="Stites J."/>
            <person name="Kuroki Y."/>
            <person name="Tanaka T."/>
            <person name="Michiue T."/>
            <person name="Watanabe M."/>
            <person name="Bogdanovic O."/>
            <person name="Lister R."/>
            <person name="Georgiou G."/>
            <person name="Paranjpe S.S."/>
            <person name="van Kruijsbergen I."/>
            <person name="Shu S."/>
            <person name="Carlson J."/>
            <person name="Kinoshita T."/>
            <person name="Ohta Y."/>
            <person name="Mawaribuchi S."/>
            <person name="Jenkins J."/>
            <person name="Grimwood J."/>
            <person name="Schmutz J."/>
            <person name="Mitros T."/>
            <person name="Mozaffari S.V."/>
            <person name="Suzuki Y."/>
            <person name="Haramoto Y."/>
            <person name="Yamamoto T.S."/>
            <person name="Takagi C."/>
            <person name="Heald R."/>
            <person name="Miller K."/>
            <person name="Haudenschild C."/>
            <person name="Kitzman J."/>
            <person name="Nakayama T."/>
            <person name="Izutsu Y."/>
            <person name="Robert J."/>
            <person name="Fortriede J."/>
            <person name="Burns K."/>
            <person name="Lotay V."/>
            <person name="Karimi K."/>
            <person name="Yasuoka Y."/>
            <person name="Dichmann D.S."/>
            <person name="Flajnik M.F."/>
            <person name="Houston D.W."/>
            <person name="Shendure J."/>
            <person name="DuPasquier L."/>
            <person name="Vize P.D."/>
            <person name="Zorn A.M."/>
            <person name="Ito M."/>
            <person name="Marcotte E.M."/>
            <person name="Wallingford J.B."/>
            <person name="Ito Y."/>
            <person name="Asashima M."/>
            <person name="Ueno N."/>
            <person name="Matsuda Y."/>
            <person name="Veenstra G.J."/>
            <person name="Fujiyama A."/>
            <person name="Harland R.M."/>
            <person name="Taira M."/>
            <person name="Rokhsar D.S."/>
        </authorList>
    </citation>
    <scope>NUCLEOTIDE SEQUENCE [LARGE SCALE GENOMIC DNA]</scope>
    <source>
        <strain evidence="16">J</strain>
    </source>
</reference>
<evidence type="ECO:0000313" key="15">
    <source>
        <dbReference type="EMBL" id="OCU01533.1"/>
    </source>
</evidence>
<name>A0A974E2P6_XENLA</name>
<dbReference type="GO" id="GO:0006954">
    <property type="term" value="P:inflammatory response"/>
    <property type="evidence" value="ECO:0007669"/>
    <property type="project" value="TreeGrafter"/>
</dbReference>
<dbReference type="Gene3D" id="1.20.1070.10">
    <property type="entry name" value="Rhodopsin 7-helix transmembrane proteins"/>
    <property type="match status" value="2"/>
</dbReference>
<evidence type="ECO:0000256" key="7">
    <source>
        <dbReference type="ARBA" id="ARBA00023136"/>
    </source>
</evidence>
<evidence type="ECO:0000256" key="6">
    <source>
        <dbReference type="ARBA" id="ARBA00023040"/>
    </source>
</evidence>
<evidence type="ECO:0000256" key="12">
    <source>
        <dbReference type="RuleBase" id="RU000688"/>
    </source>
</evidence>
<dbReference type="EMBL" id="CM004466">
    <property type="protein sequence ID" value="OCU01533.1"/>
    <property type="molecule type" value="Genomic_DNA"/>
</dbReference>
<dbReference type="OMA" id="HVVLQYM"/>
<dbReference type="Proteomes" id="UP000694892">
    <property type="component" value="Chromosome 1L"/>
</dbReference>
<evidence type="ECO:0000256" key="3">
    <source>
        <dbReference type="ARBA" id="ARBA00022553"/>
    </source>
</evidence>
<keyword evidence="2" id="KW-1003">Cell membrane</keyword>
<dbReference type="GO" id="GO:0007204">
    <property type="term" value="P:positive regulation of cytosolic calcium ion concentration"/>
    <property type="evidence" value="ECO:0007669"/>
    <property type="project" value="TreeGrafter"/>
</dbReference>
<evidence type="ECO:0000256" key="2">
    <source>
        <dbReference type="ARBA" id="ARBA00022475"/>
    </source>
</evidence>
<feature type="transmembrane region" description="Helical" evidence="13">
    <location>
        <begin position="96"/>
        <end position="117"/>
    </location>
</feature>
<evidence type="ECO:0000256" key="10">
    <source>
        <dbReference type="ARBA" id="ARBA00023224"/>
    </source>
</evidence>
<dbReference type="Pfam" id="PF00001">
    <property type="entry name" value="7tm_1"/>
    <property type="match status" value="2"/>
</dbReference>
<keyword evidence="7 13" id="KW-0472">Membrane</keyword>
<dbReference type="PROSITE" id="PS00237">
    <property type="entry name" value="G_PROTEIN_RECEP_F1_1"/>
    <property type="match status" value="1"/>
</dbReference>
<evidence type="ECO:0000256" key="11">
    <source>
        <dbReference type="ARBA" id="ARBA00025736"/>
    </source>
</evidence>
<dbReference type="InterPro" id="IPR003981">
    <property type="entry name" value="Leukotriene_B4_rcpt"/>
</dbReference>
<dbReference type="GO" id="GO:0005886">
    <property type="term" value="C:plasma membrane"/>
    <property type="evidence" value="ECO:0007669"/>
    <property type="project" value="UniProtKB-SubCell"/>
</dbReference>
<protein>
    <recommendedName>
        <fullName evidence="14">G-protein coupled receptors family 1 profile domain-containing protein</fullName>
    </recommendedName>
</protein>
<feature type="transmembrane region" description="Helical" evidence="13">
    <location>
        <begin position="192"/>
        <end position="215"/>
    </location>
</feature>
<dbReference type="PROSITE" id="PS50262">
    <property type="entry name" value="G_PROTEIN_RECEP_F1_2"/>
    <property type="match status" value="2"/>
</dbReference>
<keyword evidence="8 12" id="KW-0675">Receptor</keyword>
<evidence type="ECO:0000256" key="1">
    <source>
        <dbReference type="ARBA" id="ARBA00004651"/>
    </source>
</evidence>
<evidence type="ECO:0000256" key="5">
    <source>
        <dbReference type="ARBA" id="ARBA00022989"/>
    </source>
</evidence>
<feature type="transmembrane region" description="Helical" evidence="13">
    <location>
        <begin position="25"/>
        <end position="47"/>
    </location>
</feature>
<feature type="transmembrane region" description="Helical" evidence="13">
    <location>
        <begin position="347"/>
        <end position="365"/>
    </location>
</feature>
<dbReference type="GO" id="GO:0007200">
    <property type="term" value="P:phospholipase C-activating G protein-coupled receptor signaling pathway"/>
    <property type="evidence" value="ECO:0007669"/>
    <property type="project" value="TreeGrafter"/>
</dbReference>
<dbReference type="InterPro" id="IPR000276">
    <property type="entry name" value="GPCR_Rhodpsn"/>
</dbReference>
<feature type="domain" description="G-protein coupled receptors family 1 profile" evidence="14">
    <location>
        <begin position="37"/>
        <end position="289"/>
    </location>
</feature>
<dbReference type="SUPFAM" id="SSF81321">
    <property type="entry name" value="Family A G protein-coupled receptor-like"/>
    <property type="match status" value="2"/>
</dbReference>
<dbReference type="PANTHER" id="PTHR24225">
    <property type="entry name" value="CHEMOTACTIC RECEPTOR"/>
    <property type="match status" value="1"/>
</dbReference>
<dbReference type="GO" id="GO:0004875">
    <property type="term" value="F:complement receptor activity"/>
    <property type="evidence" value="ECO:0007669"/>
    <property type="project" value="TreeGrafter"/>
</dbReference>
<feature type="transmembrane region" description="Helical" evidence="13">
    <location>
        <begin position="227"/>
        <end position="245"/>
    </location>
</feature>
<dbReference type="PANTHER" id="PTHR24225:SF72">
    <property type="entry name" value="G-PROTEIN COUPLED RECEPTORS FAMILY 1 PROFILE DOMAIN-CONTAINING PROTEIN-RELATED"/>
    <property type="match status" value="1"/>
</dbReference>
<comment type="subcellular location">
    <subcellularLocation>
        <location evidence="1">Cell membrane</location>
        <topology evidence="1">Multi-pass membrane protein</topology>
    </subcellularLocation>
</comment>
<evidence type="ECO:0000313" key="16">
    <source>
        <dbReference type="Proteomes" id="UP000694892"/>
    </source>
</evidence>
<keyword evidence="5 13" id="KW-1133">Transmembrane helix</keyword>
<dbReference type="InterPro" id="IPR017452">
    <property type="entry name" value="GPCR_Rhodpsn_7TM"/>
</dbReference>
<feature type="transmembrane region" description="Helical" evidence="13">
    <location>
        <begin position="59"/>
        <end position="84"/>
    </location>
</feature>
<comment type="similarity">
    <text evidence="12">Belongs to the G-protein coupled receptor 1 family.</text>
</comment>
<keyword evidence="4 12" id="KW-0812">Transmembrane</keyword>